<dbReference type="OrthoDB" id="5840532at2759"/>
<evidence type="ECO:0000313" key="1">
    <source>
        <dbReference type="EMBL" id="CAI6285535.1"/>
    </source>
</evidence>
<dbReference type="CDD" id="cd02231">
    <property type="entry name" value="cupin_BLL6423-like"/>
    <property type="match status" value="1"/>
</dbReference>
<comment type="caution">
    <text evidence="1">The sequence shown here is derived from an EMBL/GenBank/DDBJ whole genome shotgun (WGS) entry which is preliminary data.</text>
</comment>
<dbReference type="AlphaFoldDB" id="A0A9W4U4S7"/>
<dbReference type="Proteomes" id="UP001152607">
    <property type="component" value="Unassembled WGS sequence"/>
</dbReference>
<dbReference type="PANTHER" id="PTHR36156">
    <property type="entry name" value="SLR2101 PROTEIN"/>
    <property type="match status" value="1"/>
</dbReference>
<protein>
    <submittedName>
        <fullName evidence="1">Uncharacterized protein</fullName>
    </submittedName>
</protein>
<dbReference type="SUPFAM" id="SSF51182">
    <property type="entry name" value="RmlC-like cupins"/>
    <property type="match status" value="1"/>
</dbReference>
<evidence type="ECO:0000313" key="2">
    <source>
        <dbReference type="Proteomes" id="UP001152607"/>
    </source>
</evidence>
<dbReference type="InterPro" id="IPR047142">
    <property type="entry name" value="OryJ/VirC-like"/>
</dbReference>
<proteinExistence type="predicted"/>
<gene>
    <name evidence="1" type="ORF">PDIGIT_LOCUS2284</name>
</gene>
<dbReference type="EMBL" id="CAOQHR010000001">
    <property type="protein sequence ID" value="CAI6285535.1"/>
    <property type="molecule type" value="Genomic_DNA"/>
</dbReference>
<dbReference type="InterPro" id="IPR014710">
    <property type="entry name" value="RmlC-like_jellyroll"/>
</dbReference>
<dbReference type="InterPro" id="IPR011051">
    <property type="entry name" value="RmlC_Cupin_sf"/>
</dbReference>
<organism evidence="1 2">
    <name type="scientific">Periconia digitata</name>
    <dbReference type="NCBI Taxonomy" id="1303443"/>
    <lineage>
        <taxon>Eukaryota</taxon>
        <taxon>Fungi</taxon>
        <taxon>Dikarya</taxon>
        <taxon>Ascomycota</taxon>
        <taxon>Pezizomycotina</taxon>
        <taxon>Dothideomycetes</taxon>
        <taxon>Pleosporomycetidae</taxon>
        <taxon>Pleosporales</taxon>
        <taxon>Massarineae</taxon>
        <taxon>Periconiaceae</taxon>
        <taxon>Periconia</taxon>
    </lineage>
</organism>
<reference evidence="1" key="1">
    <citation type="submission" date="2023-01" db="EMBL/GenBank/DDBJ databases">
        <authorList>
            <person name="Van Ghelder C."/>
            <person name="Rancurel C."/>
        </authorList>
    </citation>
    <scope>NUCLEOTIDE SEQUENCE</scope>
    <source>
        <strain evidence="1">CNCM I-4278</strain>
    </source>
</reference>
<dbReference type="Gene3D" id="2.60.120.10">
    <property type="entry name" value="Jelly Rolls"/>
    <property type="match status" value="1"/>
</dbReference>
<name>A0A9W4U4S7_9PLEO</name>
<sequence length="214" mass="23917">MAWLPQASDELGFFEICGISPTRTTFQDITTDAEKHSIITKELFKTSQSISFTFEIESIVRLHPQTWHLSLTPWKTIPGHQVAFADLHKVTSNPASFSNDLAETESQVLDNFKVGSVPYVGALFQRIDVPPGSVTPMHRMLTLGYGVIASGEAELVLDSGDIRVVKQGDTVVERASMHQWKNLSRTEWLRVIWVLIPILPVEVGGKKLEEEFKG</sequence>
<dbReference type="PANTHER" id="PTHR36156:SF2">
    <property type="entry name" value="CUPIN TYPE-2 DOMAIN-CONTAINING PROTEIN"/>
    <property type="match status" value="1"/>
</dbReference>
<keyword evidence="2" id="KW-1185">Reference proteome</keyword>
<accession>A0A9W4U4S7</accession>